<sequence>MADLRSPPRERLIAALVPDTAARRPPPARLPTLPASPLPDRTGPELLIETSRIDRAGRVHARALLRALGWQPGQRLALDTVGGMIVLAPDELGWYRIDGRCGVTLPAAARRMCGIDPGPPLVLAAAVADQLLVVHPVGTVARLLAGHYRDLIGARA</sequence>
<evidence type="ECO:0000313" key="2">
    <source>
        <dbReference type="EMBL" id="MFC6869151.1"/>
    </source>
</evidence>
<keyword evidence="3" id="KW-1185">Reference proteome</keyword>
<dbReference type="EMBL" id="JBHSXX010000001">
    <property type="protein sequence ID" value="MFC6869151.1"/>
    <property type="molecule type" value="Genomic_DNA"/>
</dbReference>
<evidence type="ECO:0000256" key="1">
    <source>
        <dbReference type="SAM" id="MobiDB-lite"/>
    </source>
</evidence>
<dbReference type="RefSeq" id="WP_345393381.1">
    <property type="nucleotide sequence ID" value="NZ_BAABLA010000019.1"/>
</dbReference>
<protein>
    <recommendedName>
        <fullName evidence="4">SpoVT-AbrB domain-containing protein</fullName>
    </recommendedName>
</protein>
<gene>
    <name evidence="2" type="ORF">ACFQGD_18570</name>
</gene>
<comment type="caution">
    <text evidence="2">The sequence shown here is derived from an EMBL/GenBank/DDBJ whole genome shotgun (WGS) entry which is preliminary data.</text>
</comment>
<evidence type="ECO:0000313" key="3">
    <source>
        <dbReference type="Proteomes" id="UP001596337"/>
    </source>
</evidence>
<dbReference type="Proteomes" id="UP001596337">
    <property type="component" value="Unassembled WGS sequence"/>
</dbReference>
<name>A0ABW2C1P8_9PSEU</name>
<feature type="compositionally biased region" description="Pro residues" evidence="1">
    <location>
        <begin position="24"/>
        <end position="37"/>
    </location>
</feature>
<reference evidence="3" key="1">
    <citation type="journal article" date="2019" name="Int. J. Syst. Evol. Microbiol.">
        <title>The Global Catalogue of Microorganisms (GCM) 10K type strain sequencing project: providing services to taxonomists for standard genome sequencing and annotation.</title>
        <authorList>
            <consortium name="The Broad Institute Genomics Platform"/>
            <consortium name="The Broad Institute Genome Sequencing Center for Infectious Disease"/>
            <person name="Wu L."/>
            <person name="Ma J."/>
        </authorList>
    </citation>
    <scope>NUCLEOTIDE SEQUENCE [LARGE SCALE GENOMIC DNA]</scope>
    <source>
        <strain evidence="3">KCTC 32255</strain>
    </source>
</reference>
<evidence type="ECO:0008006" key="4">
    <source>
        <dbReference type="Google" id="ProtNLM"/>
    </source>
</evidence>
<accession>A0ABW2C1P8</accession>
<feature type="region of interest" description="Disordered" evidence="1">
    <location>
        <begin position="17"/>
        <end position="42"/>
    </location>
</feature>
<organism evidence="2 3">
    <name type="scientific">Haloechinothrix salitolerans</name>
    <dbReference type="NCBI Taxonomy" id="926830"/>
    <lineage>
        <taxon>Bacteria</taxon>
        <taxon>Bacillati</taxon>
        <taxon>Actinomycetota</taxon>
        <taxon>Actinomycetes</taxon>
        <taxon>Pseudonocardiales</taxon>
        <taxon>Pseudonocardiaceae</taxon>
        <taxon>Haloechinothrix</taxon>
    </lineage>
</organism>
<proteinExistence type="predicted"/>